<keyword evidence="2" id="KW-1015">Disulfide bond</keyword>
<dbReference type="AlphaFoldDB" id="A0A1S1R495"/>
<dbReference type="PANTHER" id="PTHR37981:SF1">
    <property type="entry name" value="SGNH HYDROLASE-TYPE ESTERASE DOMAIN-CONTAINING PROTEIN"/>
    <property type="match status" value="1"/>
</dbReference>
<dbReference type="GO" id="GO:0019433">
    <property type="term" value="P:triglyceride catabolic process"/>
    <property type="evidence" value="ECO:0007669"/>
    <property type="project" value="TreeGrafter"/>
</dbReference>
<feature type="disulfide bond" evidence="2">
    <location>
        <begin position="229"/>
        <end position="275"/>
    </location>
</feature>
<dbReference type="Proteomes" id="UP000179769">
    <property type="component" value="Unassembled WGS sequence"/>
</dbReference>
<reference evidence="5" key="1">
    <citation type="submission" date="2016-07" db="EMBL/GenBank/DDBJ databases">
        <title>Frankia sp. NRRL B-16219 Genome sequencing.</title>
        <authorList>
            <person name="Ghodhbane-Gtari F."/>
            <person name="Swanson E."/>
            <person name="Gueddou A."/>
            <person name="Louati M."/>
            <person name="Nouioui I."/>
            <person name="Hezbri K."/>
            <person name="Abebe-Akele F."/>
            <person name="Simpson S."/>
            <person name="Morris K."/>
            <person name="Thomas K."/>
            <person name="Gtari M."/>
            <person name="Tisa L.S."/>
        </authorList>
    </citation>
    <scope>NUCLEOTIDE SEQUENCE [LARGE SCALE GENOMIC DNA]</scope>
    <source>
        <strain evidence="5">NRRL B-16219</strain>
    </source>
</reference>
<proteinExistence type="predicted"/>
<feature type="domain" description="SGNH hydrolase-type esterase" evidence="3">
    <location>
        <begin position="72"/>
        <end position="304"/>
    </location>
</feature>
<dbReference type="CDD" id="cd01823">
    <property type="entry name" value="SEST_like"/>
    <property type="match status" value="1"/>
</dbReference>
<evidence type="ECO:0000256" key="2">
    <source>
        <dbReference type="PIRSR" id="PIRSR637460-2"/>
    </source>
</evidence>
<dbReference type="Pfam" id="PF13472">
    <property type="entry name" value="Lipase_GDSL_2"/>
    <property type="match status" value="1"/>
</dbReference>
<dbReference type="RefSeq" id="WP_071060807.1">
    <property type="nucleotide sequence ID" value="NZ_MAXA01000080.1"/>
</dbReference>
<dbReference type="InterPro" id="IPR013830">
    <property type="entry name" value="SGNH_hydro"/>
</dbReference>
<evidence type="ECO:0000259" key="3">
    <source>
        <dbReference type="Pfam" id="PF13472"/>
    </source>
</evidence>
<evidence type="ECO:0000313" key="5">
    <source>
        <dbReference type="Proteomes" id="UP000179769"/>
    </source>
</evidence>
<dbReference type="InterPro" id="IPR037460">
    <property type="entry name" value="SEST-like"/>
</dbReference>
<name>A0A1S1R495_9ACTN</name>
<dbReference type="PANTHER" id="PTHR37981">
    <property type="entry name" value="LIPASE 2"/>
    <property type="match status" value="1"/>
</dbReference>
<dbReference type="GO" id="GO:0004806">
    <property type="term" value="F:triacylglycerol lipase activity"/>
    <property type="evidence" value="ECO:0007669"/>
    <property type="project" value="TreeGrafter"/>
</dbReference>
<dbReference type="InterPro" id="IPR036514">
    <property type="entry name" value="SGNH_hydro_sf"/>
</dbReference>
<dbReference type="EMBL" id="MAXA01000080">
    <property type="protein sequence ID" value="OHV40102.1"/>
    <property type="molecule type" value="Genomic_DNA"/>
</dbReference>
<evidence type="ECO:0000256" key="1">
    <source>
        <dbReference type="PIRSR" id="PIRSR637460-1"/>
    </source>
</evidence>
<sequence length="317" mass="34084">MRHSTGATSRFGGPHGRHDRTALFSRTATFNRTAPFTWTVLFVSAALFVLLGTPMGTAGAATAAPGTLTVAALGDSYSSGEGTPPFEAAFASCRRSAGAWPRLLATLDPPATNVLHAACGGATTEAMTKPQRGSPPQLEQLRALPTPPDVVTLTIGGNDAGFSQVMFSCVAWKCFWDGDDRRRRDYVEDVLPDVLVATYKEVKAAAPHSRIVVVGYPTVVPRSQSDNTCRWLDKSERRQLASLNNALNRTIRRAASDAGVEYVSTDRSLRGHEMCTKDSWVNPIGLFGASRSLSAHPTRAGQEALAKTVHRALFDDR</sequence>
<gene>
    <name evidence="4" type="ORF">BBK14_12900</name>
</gene>
<protein>
    <submittedName>
        <fullName evidence="4">Hydrolase</fullName>
    </submittedName>
</protein>
<dbReference type="SUPFAM" id="SSF52266">
    <property type="entry name" value="SGNH hydrolase"/>
    <property type="match status" value="1"/>
</dbReference>
<dbReference type="OrthoDB" id="5503950at2"/>
<feature type="disulfide bond" evidence="2">
    <location>
        <begin position="169"/>
        <end position="174"/>
    </location>
</feature>
<feature type="active site" description="Nucleophile" evidence="1">
    <location>
        <position position="76"/>
    </location>
</feature>
<feature type="active site" evidence="1">
    <location>
        <position position="296"/>
    </location>
</feature>
<accession>A0A1S1R495</accession>
<evidence type="ECO:0000313" key="4">
    <source>
        <dbReference type="EMBL" id="OHV40102.1"/>
    </source>
</evidence>
<keyword evidence="4" id="KW-0378">Hydrolase</keyword>
<dbReference type="Gene3D" id="3.40.50.1110">
    <property type="entry name" value="SGNH hydrolase"/>
    <property type="match status" value="1"/>
</dbReference>
<keyword evidence="5" id="KW-1185">Reference proteome</keyword>
<organism evidence="4 5">
    <name type="scientific">Parafrankia soli</name>
    <dbReference type="NCBI Taxonomy" id="2599596"/>
    <lineage>
        <taxon>Bacteria</taxon>
        <taxon>Bacillati</taxon>
        <taxon>Actinomycetota</taxon>
        <taxon>Actinomycetes</taxon>
        <taxon>Frankiales</taxon>
        <taxon>Frankiaceae</taxon>
        <taxon>Parafrankia</taxon>
    </lineage>
</organism>
<comment type="caution">
    <text evidence="4">The sequence shown here is derived from an EMBL/GenBank/DDBJ whole genome shotgun (WGS) entry which is preliminary data.</text>
</comment>
<feature type="disulfide bond" evidence="2">
    <location>
        <begin position="93"/>
        <end position="119"/>
    </location>
</feature>